<keyword evidence="7" id="KW-0547">Nucleotide-binding</keyword>
<feature type="binding site" evidence="7">
    <location>
        <position position="1298"/>
    </location>
    <ligand>
        <name>ATP</name>
        <dbReference type="ChEBI" id="CHEBI:30616"/>
    </ligand>
</feature>
<evidence type="ECO:0000313" key="12">
    <source>
        <dbReference type="Proteomes" id="UP000278807"/>
    </source>
</evidence>
<reference evidence="13" key="1">
    <citation type="submission" date="2017-02" db="UniProtKB">
        <authorList>
            <consortium name="WormBaseParasite"/>
        </authorList>
    </citation>
    <scope>IDENTIFICATION</scope>
</reference>
<dbReference type="PROSITE" id="PS00107">
    <property type="entry name" value="PROTEIN_KINASE_ATP"/>
    <property type="match status" value="1"/>
</dbReference>
<dbReference type="GO" id="GO:0004672">
    <property type="term" value="F:protein kinase activity"/>
    <property type="evidence" value="ECO:0007669"/>
    <property type="project" value="InterPro"/>
</dbReference>
<evidence type="ECO:0000256" key="4">
    <source>
        <dbReference type="ARBA" id="ARBA00022927"/>
    </source>
</evidence>
<dbReference type="GO" id="GO:0006886">
    <property type="term" value="P:intracellular protein transport"/>
    <property type="evidence" value="ECO:0007669"/>
    <property type="project" value="InterPro"/>
</dbReference>
<dbReference type="InterPro" id="IPR016024">
    <property type="entry name" value="ARM-type_fold"/>
</dbReference>
<feature type="compositionally biased region" description="Polar residues" evidence="8">
    <location>
        <begin position="742"/>
        <end position="754"/>
    </location>
</feature>
<evidence type="ECO:0000259" key="10">
    <source>
        <dbReference type="PROSITE" id="PS50011"/>
    </source>
</evidence>
<feature type="compositionally biased region" description="Polar residues" evidence="8">
    <location>
        <begin position="282"/>
        <end position="315"/>
    </location>
</feature>
<evidence type="ECO:0000313" key="11">
    <source>
        <dbReference type="EMBL" id="VDO04267.1"/>
    </source>
</evidence>
<dbReference type="InterPro" id="IPR000719">
    <property type="entry name" value="Prot_kinase_dom"/>
</dbReference>
<evidence type="ECO:0000256" key="7">
    <source>
        <dbReference type="PROSITE-ProRule" id="PRU10141"/>
    </source>
</evidence>
<name>A0A0R3TM30_RODNA</name>
<dbReference type="InterPro" id="IPR026739">
    <property type="entry name" value="AP_beta"/>
</dbReference>
<dbReference type="Gene3D" id="3.30.200.20">
    <property type="entry name" value="Phosphorylase Kinase, domain 1"/>
    <property type="match status" value="1"/>
</dbReference>
<keyword evidence="3" id="KW-0813">Transport</keyword>
<dbReference type="Pfam" id="PF00017">
    <property type="entry name" value="SH2"/>
    <property type="match status" value="1"/>
</dbReference>
<dbReference type="PROSITE" id="PS50011">
    <property type="entry name" value="PROTEIN_KINASE_DOM"/>
    <property type="match status" value="1"/>
</dbReference>
<feature type="compositionally biased region" description="Acidic residues" evidence="8">
    <location>
        <begin position="779"/>
        <end position="790"/>
    </location>
</feature>
<evidence type="ECO:0000259" key="9">
    <source>
        <dbReference type="PROSITE" id="PS50001"/>
    </source>
</evidence>
<dbReference type="STRING" id="102285.A0A0R3TM30"/>
<dbReference type="PANTHER" id="PTHR11134">
    <property type="entry name" value="ADAPTOR COMPLEX SUBUNIT BETA FAMILY MEMBER"/>
    <property type="match status" value="1"/>
</dbReference>
<dbReference type="Gene3D" id="3.30.505.10">
    <property type="entry name" value="SH2 domain"/>
    <property type="match status" value="1"/>
</dbReference>
<evidence type="ECO:0000256" key="1">
    <source>
        <dbReference type="ARBA" id="ARBA00004308"/>
    </source>
</evidence>
<feature type="compositionally biased region" description="Acidic residues" evidence="8">
    <location>
        <begin position="318"/>
        <end position="328"/>
    </location>
</feature>
<dbReference type="EMBL" id="UZAE01012268">
    <property type="protein sequence ID" value="VDO04267.1"/>
    <property type="molecule type" value="Genomic_DNA"/>
</dbReference>
<dbReference type="InterPro" id="IPR026740">
    <property type="entry name" value="AP3_beta"/>
</dbReference>
<evidence type="ECO:0000256" key="6">
    <source>
        <dbReference type="PROSITE-ProRule" id="PRU00191"/>
    </source>
</evidence>
<keyword evidence="5" id="KW-0472">Membrane</keyword>
<dbReference type="SUPFAM" id="SSF55550">
    <property type="entry name" value="SH2 domain"/>
    <property type="match status" value="1"/>
</dbReference>
<dbReference type="GO" id="GO:0030123">
    <property type="term" value="C:AP-3 adaptor complex"/>
    <property type="evidence" value="ECO:0007669"/>
    <property type="project" value="InterPro"/>
</dbReference>
<dbReference type="GO" id="GO:0005524">
    <property type="term" value="F:ATP binding"/>
    <property type="evidence" value="ECO:0007669"/>
    <property type="project" value="UniProtKB-UniRule"/>
</dbReference>
<comment type="similarity">
    <text evidence="2">Belongs to the adaptor complexes large subunit family.</text>
</comment>
<dbReference type="Gene3D" id="1.25.10.10">
    <property type="entry name" value="Leucine-rich Repeat Variant"/>
    <property type="match status" value="2"/>
</dbReference>
<dbReference type="Proteomes" id="UP000278807">
    <property type="component" value="Unassembled WGS sequence"/>
</dbReference>
<dbReference type="GO" id="GO:0016192">
    <property type="term" value="P:vesicle-mediated transport"/>
    <property type="evidence" value="ECO:0007669"/>
    <property type="project" value="InterPro"/>
</dbReference>
<dbReference type="Pfam" id="PF01602">
    <property type="entry name" value="Adaptin_N"/>
    <property type="match status" value="2"/>
</dbReference>
<feature type="domain" description="Protein kinase" evidence="10">
    <location>
        <begin position="1271"/>
        <end position="1316"/>
    </location>
</feature>
<protein>
    <submittedName>
        <fullName evidence="13">AP-3 complex subunit beta</fullName>
    </submittedName>
</protein>
<sequence length="1316" mass="147204">MYAESNGFQSPVMNPISNDYEIGMDPASCIIFSSDYQKNDEIVKMLDSSKENLKLLAMRRIISMVARGKECSDLFAAVVKNVVSKDPEIKKLVYAYLVRYAEEQQDLALLSISTFQRSLKVRFCVYIVIVHRCEERNFESFVYLKDANQLIRASALRVLSSIRIPVIAPILMLAVRDGSVDLSPYVRKTVAHAIPKLYSLEPDEKESLIEIIGKLLEDKSTAVAGSAVQAFEEICSERLDLIHKHYRKLCSLLMDVDEWGQIAIINMLTRYARTQFPDPKTFMTSSMDDATTGGSSSSKSNEIQKFTKLNDSGKGNETEEDTDEEDNSLEEMNAVNGISNREHAELLRSDYRLLITSCRLLLLSHNAAVVLAVAQLFYHCASKEEMPTVVRALMRIMKTSRRNDILATTGVDLRFDFQAYVDSSDQEFVLAAIQSIGRCASMVPQISETCLRGLLRLMSRKNESLVGESVVVMRKLLQMQTTDHKDIILHLAQMVEEISIPSARASILWLLGEYGHRVPKIAPDVLRKMAKTFSKEHISVKIQVLNLAAKLCIVNPKQSLLLAQYVFTLAKYDQNYDIRDRSRMFRALIFPKNADSSNPDAIFLAKNVKKILLATKPAPVLRSTFADRPPFRVGTMSQLLGREITNYVELSEWPELPPDPTSRQVVTFPVGSYSTSNYSTEGRSFSISEQETEDETEESSTEVENSSTDEEESEEDVSSEEDGQEWDEDEGITGKVKMDKNGVSSHQRSASQTKSDFDTRSSEEGSHSPLRIVSSESSLETEDDDVVSEDEGAKGPPVSMEKKKENGMPVDLLLLDLDIPSVPSMESAMSALADPLIPTPVATSIAPQESALPSGESKIEVCLSHIFSYEIASPEWFYITSAYAEPLLVEGRFIRTASVPPSSHLRTDVELRLTNRSVAPAVRLLRLRTDETSFNKGSGTFKSVHCVESFGEVAALDVGSSTNVFLGINFCNSTQPLCLNLRYQVEALDGNSGFESQKVEAQDEVYRKKPPLHEEAITLEIRPTVGELFQPLNISPNEFVIKQASLRGMHETNKLFIIPSGDNSKFILTSIKQILKRANLALIGAFKRSDSTHLRFAGVTTADNTCCLVEVTAKLDSNEGNLRVNTEAVALGIQLAEDLWLHGKISRDVTESILQGEPLGSFLVRESGRFAGDYTLSVVAPDPFDAKFNNNSEAPVQHYHIYSVDGLDGIDSSRFFSLDKKDVFPSLRKLVEHYKIADRGLAYPLTKPIFDTERICLQRLRDHHWVPRESLIFGQNIGHGEFGEVLRARYEDREVAVKRYKASARRQLIYEAYVMS</sequence>
<proteinExistence type="inferred from homology"/>
<evidence type="ECO:0000256" key="3">
    <source>
        <dbReference type="ARBA" id="ARBA00022448"/>
    </source>
</evidence>
<feature type="region of interest" description="Disordered" evidence="8">
    <location>
        <begin position="677"/>
        <end position="805"/>
    </location>
</feature>
<accession>A0A0R3TM30</accession>
<dbReference type="InterPro" id="IPR011989">
    <property type="entry name" value="ARM-like"/>
</dbReference>
<dbReference type="SMART" id="SM00252">
    <property type="entry name" value="SH2"/>
    <property type="match status" value="1"/>
</dbReference>
<evidence type="ECO:0000256" key="8">
    <source>
        <dbReference type="SAM" id="MobiDB-lite"/>
    </source>
</evidence>
<reference evidence="11 12" key="2">
    <citation type="submission" date="2018-11" db="EMBL/GenBank/DDBJ databases">
        <authorList>
            <consortium name="Pathogen Informatics"/>
        </authorList>
    </citation>
    <scope>NUCLEOTIDE SEQUENCE [LARGE SCALE GENOMIC DNA]</scope>
</reference>
<dbReference type="GO" id="GO:0030665">
    <property type="term" value="C:clathrin-coated vesicle membrane"/>
    <property type="evidence" value="ECO:0007669"/>
    <property type="project" value="UniProtKB-SubCell"/>
</dbReference>
<dbReference type="InterPro" id="IPR000980">
    <property type="entry name" value="SH2"/>
</dbReference>
<evidence type="ECO:0000313" key="13">
    <source>
        <dbReference type="WBParaSite" id="HNAJ_0000834901-mRNA-1"/>
    </source>
</evidence>
<dbReference type="PROSITE" id="PS50001">
    <property type="entry name" value="SH2"/>
    <property type="match status" value="1"/>
</dbReference>
<keyword evidence="4" id="KW-0653">Protein transport</keyword>
<organism evidence="13">
    <name type="scientific">Rodentolepis nana</name>
    <name type="common">Dwarf tapeworm</name>
    <name type="synonym">Hymenolepis nana</name>
    <dbReference type="NCBI Taxonomy" id="102285"/>
    <lineage>
        <taxon>Eukaryota</taxon>
        <taxon>Metazoa</taxon>
        <taxon>Spiralia</taxon>
        <taxon>Lophotrochozoa</taxon>
        <taxon>Platyhelminthes</taxon>
        <taxon>Cestoda</taxon>
        <taxon>Eucestoda</taxon>
        <taxon>Cyclophyllidea</taxon>
        <taxon>Hymenolepididae</taxon>
        <taxon>Rodentolepis</taxon>
    </lineage>
</organism>
<evidence type="ECO:0000256" key="2">
    <source>
        <dbReference type="ARBA" id="ARBA00006613"/>
    </source>
</evidence>
<feature type="region of interest" description="Disordered" evidence="8">
    <location>
        <begin position="282"/>
        <end position="328"/>
    </location>
</feature>
<dbReference type="PRINTS" id="PR00401">
    <property type="entry name" value="SH2DOMAIN"/>
</dbReference>
<evidence type="ECO:0000256" key="5">
    <source>
        <dbReference type="ARBA" id="ARBA00023136"/>
    </source>
</evidence>
<dbReference type="InterPro" id="IPR002553">
    <property type="entry name" value="Clathrin/coatomer_adapt-like_N"/>
</dbReference>
<keyword evidence="7" id="KW-0067">ATP-binding</keyword>
<gene>
    <name evidence="11" type="ORF">HNAJ_LOCUS8345</name>
</gene>
<dbReference type="InterPro" id="IPR017441">
    <property type="entry name" value="Protein_kinase_ATP_BS"/>
</dbReference>
<dbReference type="PIRSF" id="PIRSF037096">
    <property type="entry name" value="AP3_complex_beta"/>
    <property type="match status" value="1"/>
</dbReference>
<dbReference type="OrthoDB" id="302453at2759"/>
<keyword evidence="6" id="KW-0727">SH2 domain</keyword>
<feature type="compositionally biased region" description="Polar residues" evidence="8">
    <location>
        <begin position="677"/>
        <end position="687"/>
    </location>
</feature>
<comment type="subcellular location">
    <subcellularLocation>
        <location evidence="1">Endomembrane system</location>
    </subcellularLocation>
</comment>
<feature type="domain" description="SH2" evidence="9">
    <location>
        <begin position="1140"/>
        <end position="1249"/>
    </location>
</feature>
<feature type="compositionally biased region" description="Acidic residues" evidence="8">
    <location>
        <begin position="690"/>
        <end position="731"/>
    </location>
</feature>
<feature type="compositionally biased region" description="Basic and acidic residues" evidence="8">
    <location>
        <begin position="755"/>
        <end position="766"/>
    </location>
</feature>
<dbReference type="SUPFAM" id="SSF48371">
    <property type="entry name" value="ARM repeat"/>
    <property type="match status" value="1"/>
</dbReference>
<keyword evidence="12" id="KW-1185">Reference proteome</keyword>
<dbReference type="WBParaSite" id="HNAJ_0000834901-mRNA-1">
    <property type="protein sequence ID" value="HNAJ_0000834901-mRNA-1"/>
    <property type="gene ID" value="HNAJ_0000834901"/>
</dbReference>
<dbReference type="InterPro" id="IPR036860">
    <property type="entry name" value="SH2_dom_sf"/>
</dbReference>